<dbReference type="Pfam" id="PF03564">
    <property type="entry name" value="DUF1759"/>
    <property type="match status" value="1"/>
</dbReference>
<keyword evidence="4" id="KW-1185">Reference proteome</keyword>
<feature type="region of interest" description="Disordered" evidence="1">
    <location>
        <begin position="305"/>
        <end position="487"/>
    </location>
</feature>
<dbReference type="InterPro" id="IPR005312">
    <property type="entry name" value="DUF1759"/>
</dbReference>
<protein>
    <recommendedName>
        <fullName evidence="2">DUF4780 domain-containing protein</fullName>
    </recommendedName>
</protein>
<organism evidence="3 4">
    <name type="scientific">Apolygus lucorum</name>
    <name type="common">Small green plant bug</name>
    <name type="synonym">Lygocoris lucorum</name>
    <dbReference type="NCBI Taxonomy" id="248454"/>
    <lineage>
        <taxon>Eukaryota</taxon>
        <taxon>Metazoa</taxon>
        <taxon>Ecdysozoa</taxon>
        <taxon>Arthropoda</taxon>
        <taxon>Hexapoda</taxon>
        <taxon>Insecta</taxon>
        <taxon>Pterygota</taxon>
        <taxon>Neoptera</taxon>
        <taxon>Paraneoptera</taxon>
        <taxon>Hemiptera</taxon>
        <taxon>Heteroptera</taxon>
        <taxon>Panheteroptera</taxon>
        <taxon>Cimicomorpha</taxon>
        <taxon>Miridae</taxon>
        <taxon>Mirini</taxon>
        <taxon>Apolygus</taxon>
    </lineage>
</organism>
<reference evidence="3" key="1">
    <citation type="journal article" date="2021" name="Mol. Ecol. Resour.">
        <title>Apolygus lucorum genome provides insights into omnivorousness and mesophyll feeding.</title>
        <authorList>
            <person name="Liu Y."/>
            <person name="Liu H."/>
            <person name="Wang H."/>
            <person name="Huang T."/>
            <person name="Liu B."/>
            <person name="Yang B."/>
            <person name="Yin L."/>
            <person name="Li B."/>
            <person name="Zhang Y."/>
            <person name="Zhang S."/>
            <person name="Jiang F."/>
            <person name="Zhang X."/>
            <person name="Ren Y."/>
            <person name="Wang B."/>
            <person name="Wang S."/>
            <person name="Lu Y."/>
            <person name="Wu K."/>
            <person name="Fan W."/>
            <person name="Wang G."/>
        </authorList>
    </citation>
    <scope>NUCLEOTIDE SEQUENCE</scope>
    <source>
        <strain evidence="3">12Hb</strain>
    </source>
</reference>
<feature type="domain" description="DUF4780" evidence="2">
    <location>
        <begin position="492"/>
        <end position="665"/>
    </location>
</feature>
<comment type="caution">
    <text evidence="3">The sequence shown here is derived from an EMBL/GenBank/DDBJ whole genome shotgun (WGS) entry which is preliminary data.</text>
</comment>
<evidence type="ECO:0000313" key="3">
    <source>
        <dbReference type="EMBL" id="KAF6210518.1"/>
    </source>
</evidence>
<dbReference type="Pfam" id="PF16012">
    <property type="entry name" value="DUF4780"/>
    <property type="match status" value="1"/>
</dbReference>
<dbReference type="Proteomes" id="UP000466442">
    <property type="component" value="Linkage Group LG5"/>
</dbReference>
<evidence type="ECO:0000313" key="4">
    <source>
        <dbReference type="Proteomes" id="UP000466442"/>
    </source>
</evidence>
<dbReference type="InterPro" id="IPR031961">
    <property type="entry name" value="DUF4780"/>
</dbReference>
<dbReference type="AlphaFoldDB" id="A0A8S9XQK3"/>
<accession>A0A8S9XQK3</accession>
<evidence type="ECO:0000259" key="2">
    <source>
        <dbReference type="Pfam" id="PF16012"/>
    </source>
</evidence>
<proteinExistence type="predicted"/>
<dbReference type="OrthoDB" id="6631167at2759"/>
<dbReference type="EMBL" id="WIXP02000005">
    <property type="protein sequence ID" value="KAF6210518.1"/>
    <property type="molecule type" value="Genomic_DNA"/>
</dbReference>
<gene>
    <name evidence="3" type="ORF">GE061_013624</name>
</gene>
<evidence type="ECO:0000256" key="1">
    <source>
        <dbReference type="SAM" id="MobiDB-lite"/>
    </source>
</evidence>
<feature type="compositionally biased region" description="Basic and acidic residues" evidence="1">
    <location>
        <begin position="463"/>
        <end position="475"/>
    </location>
</feature>
<name>A0A8S9XQK3_APOLU</name>
<sequence>MAVALQNTISLSKDVILLLSAEDKKLYRSVRTWSIRACSLLEVESFNAEMILKVKEVVESGTALLSKIDESDMDDSISTLLTVPIVQMSTNLLKIIPNNDQSTFLGDITAPPVSQSPKSVLDAVKLMNIMLSTVPEYEGDVTEFPTFQKLFDAAVHLVPMLPDEIKFQSLASKLVGDARSVIAGASSKDYQRCYDTLCAENTGRYRVARRTFSNRHHIPAIVSSQAIDLEKFLFAAENWDRAMQNLPTNDPAGYLRFEVLFPKLSSELRDKFNRDEMEDVNLIPTSNDLFTFIKKELRIAQMLPIDSRSSNDRSTSQKVSKPRHTQVFKPMVVAGGAHVDPPTTDQDDDPGGNNGALNRPAKKLSGAQKRKLARLRAQEQGLPPRPRKKSKKRGEAGGGVGAVPLRAAVPGGSGKLAMPSSSGTSGMGGLRGSAPPPSAGSKSAMEGTLRKRNRDSHGTPPSDAKKPPAKKRCETESGQPRVPPGAYSDALSSTKMAVTHGNHPAERLSDVEANLVYGSIVRAAMDSPAGQGPQFCSGYTSNGVVYVTCSNGRSKGWLEEQVAELKPWDGASLRTGPAKDLADLARVKVGVWIPTEFLDRSDARKLIPLFEAQNPGLSTREWKLLNTKADPKGLSLVLNIDTDSLGWLRGQQFRAFFHVQRVTFKVMGTPTDAAGGSDQPAAQ</sequence>